<reference evidence="2" key="1">
    <citation type="submission" date="2021-02" db="EMBL/GenBank/DDBJ databases">
        <title>Comparative genomics reveals that relaxation of natural selection precedes convergent phenotypic evolution of cavefish.</title>
        <authorList>
            <person name="Peng Z."/>
        </authorList>
    </citation>
    <scope>NUCLEOTIDE SEQUENCE</scope>
    <source>
        <tissue evidence="2">Muscle</tissue>
    </source>
</reference>
<dbReference type="AlphaFoldDB" id="A0A9W7WS22"/>
<dbReference type="InterPro" id="IPR003879">
    <property type="entry name" value="Butyrophylin_SPRY"/>
</dbReference>
<gene>
    <name evidence="2" type="ORF">IRJ41_005591</name>
</gene>
<protein>
    <submittedName>
        <fullName evidence="2">Butyrophilin subfamily 1 member A1-like</fullName>
    </submittedName>
</protein>
<sequence>MPLYKLPRGQCNALTSLFRKHAVNVTLDADSAHPHLTVSHDGKQVIYEEKQHERKKNEDKGQNNKFDSRPCVVGNEGFSSGCFYYEVQVKGADWWRVGVAKESAQRKGWIDLNPQYGYWAVSLSGDNYYFAGEDLVRLSLSVKPERIGVFVDYEKGRVSFYDVESMCHIHSFTDQSFTEKLYPVLSLVSSVPLIICSDLS</sequence>
<dbReference type="InterPro" id="IPR003877">
    <property type="entry name" value="SPRY_dom"/>
</dbReference>
<dbReference type="EMBL" id="JAFHDT010000007">
    <property type="protein sequence ID" value="KAI7807525.1"/>
    <property type="molecule type" value="Genomic_DNA"/>
</dbReference>
<dbReference type="CDD" id="cd13733">
    <property type="entry name" value="SPRY_PRY_C-I_1"/>
    <property type="match status" value="1"/>
</dbReference>
<accession>A0A9W7WS22</accession>
<dbReference type="Proteomes" id="UP001059041">
    <property type="component" value="Linkage Group LG7"/>
</dbReference>
<evidence type="ECO:0000313" key="2">
    <source>
        <dbReference type="EMBL" id="KAI7807525.1"/>
    </source>
</evidence>
<evidence type="ECO:0000259" key="1">
    <source>
        <dbReference type="PROSITE" id="PS50188"/>
    </source>
</evidence>
<dbReference type="InterPro" id="IPR001870">
    <property type="entry name" value="B30.2/SPRY"/>
</dbReference>
<dbReference type="InterPro" id="IPR013320">
    <property type="entry name" value="ConA-like_dom_sf"/>
</dbReference>
<organism evidence="2 3">
    <name type="scientific">Triplophysa rosa</name>
    <name type="common">Cave loach</name>
    <dbReference type="NCBI Taxonomy" id="992332"/>
    <lineage>
        <taxon>Eukaryota</taxon>
        <taxon>Metazoa</taxon>
        <taxon>Chordata</taxon>
        <taxon>Craniata</taxon>
        <taxon>Vertebrata</taxon>
        <taxon>Euteleostomi</taxon>
        <taxon>Actinopterygii</taxon>
        <taxon>Neopterygii</taxon>
        <taxon>Teleostei</taxon>
        <taxon>Ostariophysi</taxon>
        <taxon>Cypriniformes</taxon>
        <taxon>Nemacheilidae</taxon>
        <taxon>Triplophysa</taxon>
    </lineage>
</organism>
<dbReference type="SUPFAM" id="SSF49899">
    <property type="entry name" value="Concanavalin A-like lectins/glucanases"/>
    <property type="match status" value="1"/>
</dbReference>
<dbReference type="InterPro" id="IPR043136">
    <property type="entry name" value="B30.2/SPRY_sf"/>
</dbReference>
<dbReference type="Pfam" id="PF13765">
    <property type="entry name" value="PRY"/>
    <property type="match status" value="1"/>
</dbReference>
<dbReference type="PROSITE" id="PS50188">
    <property type="entry name" value="B302_SPRY"/>
    <property type="match status" value="1"/>
</dbReference>
<name>A0A9W7WS22_TRIRA</name>
<comment type="caution">
    <text evidence="2">The sequence shown here is derived from an EMBL/GenBank/DDBJ whole genome shotgun (WGS) entry which is preliminary data.</text>
</comment>
<dbReference type="PRINTS" id="PR01407">
    <property type="entry name" value="BUTYPHLNCDUF"/>
</dbReference>
<evidence type="ECO:0000313" key="3">
    <source>
        <dbReference type="Proteomes" id="UP001059041"/>
    </source>
</evidence>
<feature type="domain" description="B30.2/SPRY" evidence="1">
    <location>
        <begin position="5"/>
        <end position="200"/>
    </location>
</feature>
<keyword evidence="3" id="KW-1185">Reference proteome</keyword>
<dbReference type="SMART" id="SM00589">
    <property type="entry name" value="PRY"/>
    <property type="match status" value="1"/>
</dbReference>
<dbReference type="InterPro" id="IPR050143">
    <property type="entry name" value="TRIM/RBCC"/>
</dbReference>
<dbReference type="Pfam" id="PF00622">
    <property type="entry name" value="SPRY"/>
    <property type="match status" value="1"/>
</dbReference>
<dbReference type="FunFam" id="2.60.120.920:FF:000004">
    <property type="entry name" value="Butyrophilin subfamily 1 member A1"/>
    <property type="match status" value="1"/>
</dbReference>
<dbReference type="PANTHER" id="PTHR24103">
    <property type="entry name" value="E3 UBIQUITIN-PROTEIN LIGASE TRIM"/>
    <property type="match status" value="1"/>
</dbReference>
<dbReference type="InterPro" id="IPR006574">
    <property type="entry name" value="PRY"/>
</dbReference>
<proteinExistence type="predicted"/>
<dbReference type="SMART" id="SM00449">
    <property type="entry name" value="SPRY"/>
    <property type="match status" value="1"/>
</dbReference>
<dbReference type="Gene3D" id="2.60.120.920">
    <property type="match status" value="1"/>
</dbReference>